<feature type="compositionally biased region" description="Low complexity" evidence="1">
    <location>
        <begin position="410"/>
        <end position="425"/>
    </location>
</feature>
<protein>
    <submittedName>
        <fullName evidence="2">Uncharacterized protein</fullName>
    </submittedName>
</protein>
<dbReference type="EMBL" id="KN882021">
    <property type="protein sequence ID" value="KIY46847.1"/>
    <property type="molecule type" value="Genomic_DNA"/>
</dbReference>
<feature type="compositionally biased region" description="Polar residues" evidence="1">
    <location>
        <begin position="504"/>
        <end position="513"/>
    </location>
</feature>
<keyword evidence="3" id="KW-1185">Reference proteome</keyword>
<evidence type="ECO:0000313" key="3">
    <source>
        <dbReference type="Proteomes" id="UP000054144"/>
    </source>
</evidence>
<reference evidence="2 3" key="1">
    <citation type="journal article" date="2015" name="Fungal Genet. Biol.">
        <title>Evolution of novel wood decay mechanisms in Agaricales revealed by the genome sequences of Fistulina hepatica and Cylindrobasidium torrendii.</title>
        <authorList>
            <person name="Floudas D."/>
            <person name="Held B.W."/>
            <person name="Riley R."/>
            <person name="Nagy L.G."/>
            <person name="Koehler G."/>
            <person name="Ransdell A.S."/>
            <person name="Younus H."/>
            <person name="Chow J."/>
            <person name="Chiniquy J."/>
            <person name="Lipzen A."/>
            <person name="Tritt A."/>
            <person name="Sun H."/>
            <person name="Haridas S."/>
            <person name="LaButti K."/>
            <person name="Ohm R.A."/>
            <person name="Kues U."/>
            <person name="Blanchette R.A."/>
            <person name="Grigoriev I.V."/>
            <person name="Minto R.E."/>
            <person name="Hibbett D.S."/>
        </authorList>
    </citation>
    <scope>NUCLEOTIDE SEQUENCE [LARGE SCALE GENOMIC DNA]</scope>
    <source>
        <strain evidence="2 3">ATCC 64428</strain>
    </source>
</reference>
<dbReference type="AlphaFoldDB" id="A0A0D7A785"/>
<feature type="compositionally biased region" description="Low complexity" evidence="1">
    <location>
        <begin position="453"/>
        <end position="462"/>
    </location>
</feature>
<evidence type="ECO:0000313" key="2">
    <source>
        <dbReference type="EMBL" id="KIY46847.1"/>
    </source>
</evidence>
<feature type="compositionally biased region" description="Basic and acidic residues" evidence="1">
    <location>
        <begin position="69"/>
        <end position="96"/>
    </location>
</feature>
<feature type="region of interest" description="Disordered" evidence="1">
    <location>
        <begin position="410"/>
        <end position="562"/>
    </location>
</feature>
<accession>A0A0D7A785</accession>
<name>A0A0D7A785_9AGAR</name>
<gene>
    <name evidence="2" type="ORF">FISHEDRAFT_60013</name>
</gene>
<feature type="region of interest" description="Disordered" evidence="1">
    <location>
        <begin position="591"/>
        <end position="610"/>
    </location>
</feature>
<organism evidence="2 3">
    <name type="scientific">Fistulina hepatica ATCC 64428</name>
    <dbReference type="NCBI Taxonomy" id="1128425"/>
    <lineage>
        <taxon>Eukaryota</taxon>
        <taxon>Fungi</taxon>
        <taxon>Dikarya</taxon>
        <taxon>Basidiomycota</taxon>
        <taxon>Agaricomycotina</taxon>
        <taxon>Agaricomycetes</taxon>
        <taxon>Agaricomycetidae</taxon>
        <taxon>Agaricales</taxon>
        <taxon>Fistulinaceae</taxon>
        <taxon>Fistulina</taxon>
    </lineage>
</organism>
<feature type="compositionally biased region" description="Basic residues" evidence="1">
    <location>
        <begin position="135"/>
        <end position="145"/>
    </location>
</feature>
<sequence length="610" mass="68592">MPSRKPSILVKTINGEVPLGGEYWVVEPRSAFPDPPKNKVNPFLRGRTLSTVTNDRPVVPHVSGRHGSPPRERYTTLHRTETATRRAYERERPRHSDHTRHTHAAAFGADGKRGAQEPRSGRVPKIEPRQEQNGHRVHTHQHAGTRRASETPPMCNGTRHRTPLEDARTQQRIEWLAPVVEPRREQDVLTTTESGADCQRELMRTSDIDIIPEESGGEHLPRVCRVYFVYVLFLWWTPWDSNSARTSYCARPDTIPRMPDTPWESTYSLIDTIDGSEPLGGELWVKQPRLTYPSPLEGGNPSPFRQGQYGDGWIPSLPPLAELSILNSGPPRNKGFLPSLLKKLIHPRPLIPLLPLLSRYAGHESAERLYGHDQFRGYERYRAYENTTRNIDGPKRKPFRPLLRLLVPRPDDYSSVGGQSGSVTSHRSRRAEIPEWQANTRRSDPSVDAHVVGSQHGSMSSRHSSRSRSQRWRLEDTRRTNSPASAHSIGEQVASPASRHSTRSETQYRQANASRAGVEANELDMGGLTEDDGSDSESSVEPGEDRASTAAGSVKSLQILKSPVSGRIDISKGRSNEGWDFESVDSHAVPGEWHGAERNDWQTDPDAYYY</sequence>
<feature type="region of interest" description="Disordered" evidence="1">
    <location>
        <begin position="54"/>
        <end position="161"/>
    </location>
</feature>
<feature type="compositionally biased region" description="Basic and acidic residues" evidence="1">
    <location>
        <begin position="110"/>
        <end position="134"/>
    </location>
</feature>
<dbReference type="Proteomes" id="UP000054144">
    <property type="component" value="Unassembled WGS sequence"/>
</dbReference>
<evidence type="ECO:0000256" key="1">
    <source>
        <dbReference type="SAM" id="MobiDB-lite"/>
    </source>
</evidence>
<proteinExistence type="predicted"/>